<feature type="compositionally biased region" description="Polar residues" evidence="2">
    <location>
        <begin position="1"/>
        <end position="15"/>
    </location>
</feature>
<dbReference type="GO" id="GO:0003688">
    <property type="term" value="F:DNA replication origin binding"/>
    <property type="evidence" value="ECO:0007669"/>
    <property type="project" value="TreeGrafter"/>
</dbReference>
<reference evidence="4" key="1">
    <citation type="submission" date="2023-11" db="EMBL/GenBank/DDBJ databases">
        <title>Genome assemblies of two species of porcelain crab, Petrolisthes cinctipes and Petrolisthes manimaculis (Anomura: Porcellanidae).</title>
        <authorList>
            <person name="Angst P."/>
        </authorList>
    </citation>
    <scope>NUCLEOTIDE SEQUENCE</scope>
    <source>
        <strain evidence="4">PB745_02</strain>
        <tissue evidence="4">Gill</tissue>
    </source>
</reference>
<evidence type="ECO:0000313" key="5">
    <source>
        <dbReference type="Proteomes" id="UP001292094"/>
    </source>
</evidence>
<gene>
    <name evidence="4" type="ORF">Pmani_021349</name>
</gene>
<sequence length="322" mass="35957">MRKLTQSGLHNNNLESPVKKSTVRTLNLMESSPRRSPRKLTQSPSQRLKSDEVQGSPAAAQRKRDVVNLCKPDAAIYKNICIELNIDAGGTEKDNKNNIEKTICMSKLPILLLLDEMDQLSSKNESVLYTVFEWPSLNQSKLILVGIANSLDLTDRTLPRLQARPNLKPMLMHFPPYSKKQIITIINHRIAQAGLDGIEIIRPSAIQLLAGKVSAVAGDVRKALDVCRRAVEMCEGNFHDVYTRVCKKRQISSLNQSEFLSLCTLLESRAMLTLKLAKEIRSSKVILRLNADEAEDTLGDRSLLASVLEDTESLGNLCKKKK</sequence>
<evidence type="ECO:0000256" key="1">
    <source>
        <dbReference type="ARBA" id="ARBA00022705"/>
    </source>
</evidence>
<name>A0AAE1U3B2_9EUCA</name>
<dbReference type="Proteomes" id="UP001292094">
    <property type="component" value="Unassembled WGS sequence"/>
</dbReference>
<dbReference type="InterPro" id="IPR050311">
    <property type="entry name" value="ORC1/CDC6"/>
</dbReference>
<evidence type="ECO:0000313" key="4">
    <source>
        <dbReference type="EMBL" id="KAK4306861.1"/>
    </source>
</evidence>
<feature type="domain" description="Cdc6 C-terminal" evidence="3">
    <location>
        <begin position="226"/>
        <end position="298"/>
    </location>
</feature>
<dbReference type="Gene3D" id="3.40.50.300">
    <property type="entry name" value="P-loop containing nucleotide triphosphate hydrolases"/>
    <property type="match status" value="1"/>
</dbReference>
<dbReference type="Pfam" id="PF22606">
    <property type="entry name" value="Cdc6-ORC-like_ATPase_lid"/>
    <property type="match status" value="1"/>
</dbReference>
<organism evidence="4 5">
    <name type="scientific">Petrolisthes manimaculis</name>
    <dbReference type="NCBI Taxonomy" id="1843537"/>
    <lineage>
        <taxon>Eukaryota</taxon>
        <taxon>Metazoa</taxon>
        <taxon>Ecdysozoa</taxon>
        <taxon>Arthropoda</taxon>
        <taxon>Crustacea</taxon>
        <taxon>Multicrustacea</taxon>
        <taxon>Malacostraca</taxon>
        <taxon>Eumalacostraca</taxon>
        <taxon>Eucarida</taxon>
        <taxon>Decapoda</taxon>
        <taxon>Pleocyemata</taxon>
        <taxon>Anomura</taxon>
        <taxon>Galatheoidea</taxon>
        <taxon>Porcellanidae</taxon>
        <taxon>Petrolisthes</taxon>
    </lineage>
</organism>
<dbReference type="Gene3D" id="1.10.8.60">
    <property type="match status" value="1"/>
</dbReference>
<evidence type="ECO:0000259" key="3">
    <source>
        <dbReference type="SMART" id="SM01074"/>
    </source>
</evidence>
<dbReference type="SUPFAM" id="SSF52540">
    <property type="entry name" value="P-loop containing nucleoside triphosphate hydrolases"/>
    <property type="match status" value="1"/>
</dbReference>
<dbReference type="GO" id="GO:0016887">
    <property type="term" value="F:ATP hydrolysis activity"/>
    <property type="evidence" value="ECO:0007669"/>
    <property type="project" value="InterPro"/>
</dbReference>
<dbReference type="InterPro" id="IPR054425">
    <property type="entry name" value="Cdc6_ORC1-like_ATPase_lid"/>
</dbReference>
<feature type="region of interest" description="Disordered" evidence="2">
    <location>
        <begin position="1"/>
        <end position="62"/>
    </location>
</feature>
<dbReference type="GO" id="GO:0033314">
    <property type="term" value="P:mitotic DNA replication checkpoint signaling"/>
    <property type="evidence" value="ECO:0007669"/>
    <property type="project" value="TreeGrafter"/>
</dbReference>
<dbReference type="SMART" id="SM01074">
    <property type="entry name" value="Cdc6_C"/>
    <property type="match status" value="1"/>
</dbReference>
<dbReference type="GO" id="GO:0005634">
    <property type="term" value="C:nucleus"/>
    <property type="evidence" value="ECO:0007669"/>
    <property type="project" value="TreeGrafter"/>
</dbReference>
<evidence type="ECO:0000256" key="2">
    <source>
        <dbReference type="SAM" id="MobiDB-lite"/>
    </source>
</evidence>
<dbReference type="EMBL" id="JAWZYT010002081">
    <property type="protein sequence ID" value="KAK4306861.1"/>
    <property type="molecule type" value="Genomic_DNA"/>
</dbReference>
<dbReference type="SUPFAM" id="SSF46785">
    <property type="entry name" value="Winged helix' DNA-binding domain"/>
    <property type="match status" value="1"/>
</dbReference>
<dbReference type="InterPro" id="IPR027417">
    <property type="entry name" value="P-loop_NTPase"/>
</dbReference>
<dbReference type="PANTHER" id="PTHR10763">
    <property type="entry name" value="CELL DIVISION CONTROL PROTEIN 6-RELATED"/>
    <property type="match status" value="1"/>
</dbReference>
<accession>A0AAE1U3B2</accession>
<dbReference type="InterPro" id="IPR003959">
    <property type="entry name" value="ATPase_AAA_core"/>
</dbReference>
<dbReference type="GO" id="GO:0006270">
    <property type="term" value="P:DNA replication initiation"/>
    <property type="evidence" value="ECO:0007669"/>
    <property type="project" value="TreeGrafter"/>
</dbReference>
<keyword evidence="5" id="KW-1185">Reference proteome</keyword>
<dbReference type="InterPro" id="IPR015163">
    <property type="entry name" value="Cdc6_C"/>
</dbReference>
<dbReference type="PANTHER" id="PTHR10763:SF26">
    <property type="entry name" value="CELL DIVISION CONTROL PROTEIN 6 HOMOLOG"/>
    <property type="match status" value="1"/>
</dbReference>
<dbReference type="AlphaFoldDB" id="A0AAE1U3B2"/>
<dbReference type="GO" id="GO:0005524">
    <property type="term" value="F:ATP binding"/>
    <property type="evidence" value="ECO:0007669"/>
    <property type="project" value="InterPro"/>
</dbReference>
<dbReference type="InterPro" id="IPR036390">
    <property type="entry name" value="WH_DNA-bd_sf"/>
</dbReference>
<protein>
    <recommendedName>
        <fullName evidence="3">Cdc6 C-terminal domain-containing protein</fullName>
    </recommendedName>
</protein>
<keyword evidence="1" id="KW-0235">DNA replication</keyword>
<comment type="caution">
    <text evidence="4">The sequence shown here is derived from an EMBL/GenBank/DDBJ whole genome shotgun (WGS) entry which is preliminary data.</text>
</comment>
<dbReference type="Pfam" id="PF00004">
    <property type="entry name" value="AAA"/>
    <property type="match status" value="1"/>
</dbReference>
<proteinExistence type="predicted"/>